<proteinExistence type="predicted"/>
<evidence type="ECO:0000313" key="2">
    <source>
        <dbReference type="EMBL" id="CAG9620273.1"/>
    </source>
</evidence>
<name>A0ABN8AB69_9BACI</name>
<keyword evidence="1" id="KW-0472">Membrane</keyword>
<accession>A0ABN8AB69</accession>
<dbReference type="EMBL" id="CAKJTJ010000004">
    <property type="protein sequence ID" value="CAG9620273.1"/>
    <property type="molecule type" value="Genomic_DNA"/>
</dbReference>
<gene>
    <name evidence="2" type="ORF">BACCIP111883_01041</name>
</gene>
<comment type="caution">
    <text evidence="2">The sequence shown here is derived from an EMBL/GenBank/DDBJ whole genome shotgun (WGS) entry which is preliminary data.</text>
</comment>
<evidence type="ECO:0008006" key="4">
    <source>
        <dbReference type="Google" id="ProtNLM"/>
    </source>
</evidence>
<keyword evidence="1" id="KW-1133">Transmembrane helix</keyword>
<evidence type="ECO:0000256" key="1">
    <source>
        <dbReference type="SAM" id="Phobius"/>
    </source>
</evidence>
<keyword evidence="3" id="KW-1185">Reference proteome</keyword>
<reference evidence="2 3" key="1">
    <citation type="submission" date="2021-10" db="EMBL/GenBank/DDBJ databases">
        <authorList>
            <person name="Criscuolo A."/>
        </authorList>
    </citation>
    <scope>NUCLEOTIDE SEQUENCE [LARGE SCALE GENOMIC DNA]</scope>
    <source>
        <strain evidence="3">CIP 111883</strain>
    </source>
</reference>
<dbReference type="RefSeq" id="WP_230500208.1">
    <property type="nucleotide sequence ID" value="NZ_CAKJTJ010000004.1"/>
</dbReference>
<keyword evidence="1" id="KW-0812">Transmembrane</keyword>
<protein>
    <recommendedName>
        <fullName evidence="4">Flagellin-like protein</fullName>
    </recommendedName>
</protein>
<dbReference type="Proteomes" id="UP000789833">
    <property type="component" value="Unassembled WGS sequence"/>
</dbReference>
<organism evidence="2 3">
    <name type="scientific">Sutcliffiella rhizosphaerae</name>
    <dbReference type="NCBI Taxonomy" id="2880967"/>
    <lineage>
        <taxon>Bacteria</taxon>
        <taxon>Bacillati</taxon>
        <taxon>Bacillota</taxon>
        <taxon>Bacilli</taxon>
        <taxon>Bacillales</taxon>
        <taxon>Bacillaceae</taxon>
        <taxon>Sutcliffiella</taxon>
    </lineage>
</organism>
<sequence length="77" mass="8267">MKKLMQTMVEKVQGVMEQAKSVVNNERGAQTIEWVALALVILFLMAAVASAMDGNGGNIASTMVSKISELINRVGNE</sequence>
<evidence type="ECO:0000313" key="3">
    <source>
        <dbReference type="Proteomes" id="UP000789833"/>
    </source>
</evidence>
<feature type="transmembrane region" description="Helical" evidence="1">
    <location>
        <begin position="34"/>
        <end position="52"/>
    </location>
</feature>